<gene>
    <name evidence="1" type="ORF">DICVIV_11394</name>
</gene>
<protein>
    <submittedName>
        <fullName evidence="1">Uncharacterized protein</fullName>
    </submittedName>
</protein>
<dbReference type="STRING" id="29172.A0A0D8XDB3"/>
<reference evidence="2" key="2">
    <citation type="journal article" date="2016" name="Sci. Rep.">
        <title>Dictyocaulus viviparus genome, variome and transcriptome elucidate lungworm biology and support future intervention.</title>
        <authorList>
            <person name="McNulty S.N."/>
            <person name="Strube C."/>
            <person name="Rosa B.A."/>
            <person name="Martin J.C."/>
            <person name="Tyagi R."/>
            <person name="Choi Y.J."/>
            <person name="Wang Q."/>
            <person name="Hallsworth Pepin K."/>
            <person name="Zhang X."/>
            <person name="Ozersky P."/>
            <person name="Wilson R.K."/>
            <person name="Sternberg P.W."/>
            <person name="Gasser R.B."/>
            <person name="Mitreva M."/>
        </authorList>
    </citation>
    <scope>NUCLEOTIDE SEQUENCE [LARGE SCALE GENOMIC DNA]</scope>
    <source>
        <strain evidence="2">HannoverDv2000</strain>
    </source>
</reference>
<reference evidence="1 2" key="1">
    <citation type="submission" date="2013-11" db="EMBL/GenBank/DDBJ databases">
        <title>Draft genome of the bovine lungworm Dictyocaulus viviparus.</title>
        <authorList>
            <person name="Mitreva M."/>
        </authorList>
    </citation>
    <scope>NUCLEOTIDE SEQUENCE [LARGE SCALE GENOMIC DNA]</scope>
    <source>
        <strain evidence="1 2">HannoverDv2000</strain>
    </source>
</reference>
<accession>A0A0D8XDB3</accession>
<proteinExistence type="predicted"/>
<name>A0A0D8XDB3_DICVI</name>
<evidence type="ECO:0000313" key="1">
    <source>
        <dbReference type="EMBL" id="KJH42608.1"/>
    </source>
</evidence>
<organism evidence="1 2">
    <name type="scientific">Dictyocaulus viviparus</name>
    <name type="common">Bovine lungworm</name>
    <dbReference type="NCBI Taxonomy" id="29172"/>
    <lineage>
        <taxon>Eukaryota</taxon>
        <taxon>Metazoa</taxon>
        <taxon>Ecdysozoa</taxon>
        <taxon>Nematoda</taxon>
        <taxon>Chromadorea</taxon>
        <taxon>Rhabditida</taxon>
        <taxon>Rhabditina</taxon>
        <taxon>Rhabditomorpha</taxon>
        <taxon>Strongyloidea</taxon>
        <taxon>Metastrongylidae</taxon>
        <taxon>Dictyocaulus</taxon>
    </lineage>
</organism>
<evidence type="ECO:0000313" key="2">
    <source>
        <dbReference type="Proteomes" id="UP000053766"/>
    </source>
</evidence>
<sequence>MGSSFRKFGMLVWFQNRRSKERRLKHLCNYLRHYEQCGYFPPPIHFTAETGISSDVTSFSHYLSATDGQFDEDEEED</sequence>
<dbReference type="Proteomes" id="UP000053766">
    <property type="component" value="Unassembled WGS sequence"/>
</dbReference>
<dbReference type="OrthoDB" id="10068367at2759"/>
<keyword evidence="2" id="KW-1185">Reference proteome</keyword>
<dbReference type="EMBL" id="KN716646">
    <property type="protein sequence ID" value="KJH42608.1"/>
    <property type="molecule type" value="Genomic_DNA"/>
</dbReference>
<dbReference type="AlphaFoldDB" id="A0A0D8XDB3"/>